<dbReference type="InterPro" id="IPR016181">
    <property type="entry name" value="Acyl_CoA_acyltransferase"/>
</dbReference>
<dbReference type="PANTHER" id="PTHR43610">
    <property type="entry name" value="BLL6696 PROTEIN"/>
    <property type="match status" value="1"/>
</dbReference>
<dbReference type="Gene3D" id="3.40.630.30">
    <property type="match status" value="1"/>
</dbReference>
<reference evidence="3 4" key="1">
    <citation type="submission" date="2017-12" db="EMBL/GenBank/DDBJ databases">
        <title>The genome sequence of Caulobacter flavus CGMCC1 15093.</title>
        <authorList>
            <person name="Gao J."/>
            <person name="Mao X."/>
            <person name="Sun J."/>
        </authorList>
    </citation>
    <scope>NUCLEOTIDE SEQUENCE [LARGE SCALE GENOMIC DNA]</scope>
    <source>
        <strain evidence="3 4">CGMCC1 15093</strain>
    </source>
</reference>
<dbReference type="Pfam" id="PF13302">
    <property type="entry name" value="Acetyltransf_3"/>
    <property type="match status" value="1"/>
</dbReference>
<evidence type="ECO:0000313" key="4">
    <source>
        <dbReference type="Proteomes" id="UP000234483"/>
    </source>
</evidence>
<organism evidence="3 4">
    <name type="scientific">Caulobacter flavus</name>
    <dbReference type="NCBI Taxonomy" id="1679497"/>
    <lineage>
        <taxon>Bacteria</taxon>
        <taxon>Pseudomonadati</taxon>
        <taxon>Pseudomonadota</taxon>
        <taxon>Alphaproteobacteria</taxon>
        <taxon>Caulobacterales</taxon>
        <taxon>Caulobacteraceae</taxon>
        <taxon>Caulobacter</taxon>
    </lineage>
</organism>
<dbReference type="Proteomes" id="UP000234483">
    <property type="component" value="Unassembled WGS sequence"/>
</dbReference>
<evidence type="ECO:0000313" key="5">
    <source>
        <dbReference type="Proteomes" id="UP000281192"/>
    </source>
</evidence>
<accession>A0A2N5CNA5</accession>
<dbReference type="PANTHER" id="PTHR43610:SF1">
    <property type="entry name" value="N-ACETYLTRANSFERASE DOMAIN-CONTAINING PROTEIN"/>
    <property type="match status" value="1"/>
</dbReference>
<evidence type="ECO:0000259" key="1">
    <source>
        <dbReference type="PROSITE" id="PS51186"/>
    </source>
</evidence>
<dbReference type="EMBL" id="PJRQ01000044">
    <property type="protein sequence ID" value="PLR07930.1"/>
    <property type="molecule type" value="Genomic_DNA"/>
</dbReference>
<reference evidence="2 5" key="2">
    <citation type="submission" date="2018-01" db="EMBL/GenBank/DDBJ databases">
        <title>Complete genome sequence of Caulobacter flavus RHGG3.</title>
        <authorList>
            <person name="Yang E."/>
        </authorList>
    </citation>
    <scope>NUCLEOTIDE SEQUENCE [LARGE SCALE GENOMIC DNA]</scope>
    <source>
        <strain evidence="2 5">RHGG3</strain>
    </source>
</reference>
<dbReference type="EMBL" id="CP026100">
    <property type="protein sequence ID" value="AYV46693.1"/>
    <property type="molecule type" value="Genomic_DNA"/>
</dbReference>
<feature type="domain" description="N-acetyltransferase" evidence="1">
    <location>
        <begin position="13"/>
        <end position="179"/>
    </location>
</feature>
<dbReference type="RefSeq" id="WP_101715096.1">
    <property type="nucleotide sequence ID" value="NZ_CP026100.1"/>
</dbReference>
<dbReference type="GO" id="GO:0016747">
    <property type="term" value="F:acyltransferase activity, transferring groups other than amino-acyl groups"/>
    <property type="evidence" value="ECO:0007669"/>
    <property type="project" value="InterPro"/>
</dbReference>
<gene>
    <name evidence="2" type="ORF">C1707_10685</name>
    <name evidence="3" type="ORF">CFHF_22160</name>
</gene>
<name>A0A2N5CNA5_9CAUL</name>
<dbReference type="Proteomes" id="UP000281192">
    <property type="component" value="Chromosome"/>
</dbReference>
<sequence>MNLTIKPLEGRYVRLEPITQDLRDELRGAIDCDPASWEIMSVNGCGEGFEDWWGALLGESDRGERVGFAIRRKSDGKIVGTSSYLNIRRLHKGLEIGSTFLHPDARSGPVNPESKRLLLGHAFDAGVIRVEFMIDVRNARSQAAVEKLGASKEGVLRSHKITWTGHVRDTAVFSITDFDWPGVKQRLEFRLSEDFV</sequence>
<keyword evidence="3" id="KW-0808">Transferase</keyword>
<dbReference type="InterPro" id="IPR000182">
    <property type="entry name" value="GNAT_dom"/>
</dbReference>
<dbReference type="OrthoDB" id="5295305at2"/>
<keyword evidence="5" id="KW-1185">Reference proteome</keyword>
<dbReference type="PROSITE" id="PS51186">
    <property type="entry name" value="GNAT"/>
    <property type="match status" value="1"/>
</dbReference>
<protein>
    <submittedName>
        <fullName evidence="3">N-acetyltransferase</fullName>
    </submittedName>
</protein>
<proteinExistence type="predicted"/>
<dbReference type="AlphaFoldDB" id="A0A2N5CNA5"/>
<dbReference type="KEGG" id="cfh:C1707_10685"/>
<dbReference type="SUPFAM" id="SSF55729">
    <property type="entry name" value="Acyl-CoA N-acyltransferases (Nat)"/>
    <property type="match status" value="1"/>
</dbReference>
<evidence type="ECO:0000313" key="2">
    <source>
        <dbReference type="EMBL" id="AYV46693.1"/>
    </source>
</evidence>
<evidence type="ECO:0000313" key="3">
    <source>
        <dbReference type="EMBL" id="PLR07930.1"/>
    </source>
</evidence>